<gene>
    <name evidence="1" type="ORF">ACFQ1S_17995</name>
</gene>
<dbReference type="EMBL" id="JBHTIS010001011">
    <property type="protein sequence ID" value="MFD1047301.1"/>
    <property type="molecule type" value="Genomic_DNA"/>
</dbReference>
<dbReference type="InterPro" id="IPR007815">
    <property type="entry name" value="Emycin_Estase"/>
</dbReference>
<dbReference type="SUPFAM" id="SSF159501">
    <property type="entry name" value="EreA/ChaN-like"/>
    <property type="match status" value="1"/>
</dbReference>
<evidence type="ECO:0000313" key="2">
    <source>
        <dbReference type="Proteomes" id="UP001597045"/>
    </source>
</evidence>
<organism evidence="1 2">
    <name type="scientific">Kibdelosporangium lantanae</name>
    <dbReference type="NCBI Taxonomy" id="1497396"/>
    <lineage>
        <taxon>Bacteria</taxon>
        <taxon>Bacillati</taxon>
        <taxon>Actinomycetota</taxon>
        <taxon>Actinomycetes</taxon>
        <taxon>Pseudonocardiales</taxon>
        <taxon>Pseudonocardiaceae</taxon>
        <taxon>Kibdelosporangium</taxon>
    </lineage>
</organism>
<dbReference type="Gene3D" id="3.40.1660.10">
    <property type="entry name" value="EreA-like (biosynthetic domain)"/>
    <property type="match status" value="1"/>
</dbReference>
<keyword evidence="2" id="KW-1185">Reference proteome</keyword>
<accession>A0ABW3M9M1</accession>
<comment type="caution">
    <text evidence="1">The sequence shown here is derived from an EMBL/GenBank/DDBJ whole genome shotgun (WGS) entry which is preliminary data.</text>
</comment>
<evidence type="ECO:0000313" key="1">
    <source>
        <dbReference type="EMBL" id="MFD1047301.1"/>
    </source>
</evidence>
<name>A0ABW3M9M1_9PSEU</name>
<dbReference type="Proteomes" id="UP001597045">
    <property type="component" value="Unassembled WGS sequence"/>
</dbReference>
<reference evidence="2" key="1">
    <citation type="journal article" date="2019" name="Int. J. Syst. Evol. Microbiol.">
        <title>The Global Catalogue of Microorganisms (GCM) 10K type strain sequencing project: providing services to taxonomists for standard genome sequencing and annotation.</title>
        <authorList>
            <consortium name="The Broad Institute Genomics Platform"/>
            <consortium name="The Broad Institute Genome Sequencing Center for Infectious Disease"/>
            <person name="Wu L."/>
            <person name="Ma J."/>
        </authorList>
    </citation>
    <scope>NUCLEOTIDE SEQUENCE [LARGE SCALE GENOMIC DNA]</scope>
    <source>
        <strain evidence="2">JCM 31486</strain>
    </source>
</reference>
<dbReference type="Pfam" id="PF05139">
    <property type="entry name" value="Erythro_esteras"/>
    <property type="match status" value="1"/>
</dbReference>
<sequence length="119" mass="12977">MTVVGEHLAATLGNDMVVIATCFGGGELWTHRPPPGARPGHTEILTETLEQVETNTLDALLATANLPLHLLDLRTVPADRFEGVTKIMNGPMSQPINPLVAFDAAVYIDKVTPWHTWLR</sequence>
<proteinExistence type="predicted"/>
<protein>
    <submittedName>
        <fullName evidence="1">Erythromycin esterase family protein</fullName>
    </submittedName>
</protein>